<comment type="caution">
    <text evidence="2">The sequence shown here is derived from an EMBL/GenBank/DDBJ whole genome shotgun (WGS) entry which is preliminary data.</text>
</comment>
<keyword evidence="3" id="KW-1185">Reference proteome</keyword>
<evidence type="ECO:0000256" key="1">
    <source>
        <dbReference type="SAM" id="MobiDB-lite"/>
    </source>
</evidence>
<accession>A0A6G4UCY6</accession>
<dbReference type="AlphaFoldDB" id="A0A6G4UCY6"/>
<reference evidence="2 3" key="1">
    <citation type="submission" date="2020-02" db="EMBL/GenBank/DDBJ databases">
        <title>Whole-genome analyses of novel actinobacteria.</title>
        <authorList>
            <person name="Sahin N."/>
        </authorList>
    </citation>
    <scope>NUCLEOTIDE SEQUENCE [LARGE SCALE GENOMIC DNA]</scope>
    <source>
        <strain evidence="2 3">A7024</strain>
    </source>
</reference>
<organism evidence="2 3">
    <name type="scientific">Streptomyces coryli</name>
    <dbReference type="NCBI Taxonomy" id="1128680"/>
    <lineage>
        <taxon>Bacteria</taxon>
        <taxon>Bacillati</taxon>
        <taxon>Actinomycetota</taxon>
        <taxon>Actinomycetes</taxon>
        <taxon>Kitasatosporales</taxon>
        <taxon>Streptomycetaceae</taxon>
        <taxon>Streptomyces</taxon>
    </lineage>
</organism>
<protein>
    <submittedName>
        <fullName evidence="2">Uncharacterized protein</fullName>
    </submittedName>
</protein>
<dbReference type="EMBL" id="JAAKZV010000356">
    <property type="protein sequence ID" value="NGN69872.1"/>
    <property type="molecule type" value="Genomic_DNA"/>
</dbReference>
<name>A0A6G4UCY6_9ACTN</name>
<gene>
    <name evidence="2" type="ORF">G5C51_39045</name>
</gene>
<sequence>MGDLPRTHSPFGPFKIGPEGGVAPCAPSVTSSTGNGEYAAAAVGEPQFGRGRRQHGLGYRLEYTGSVPHQ</sequence>
<evidence type="ECO:0000313" key="2">
    <source>
        <dbReference type="EMBL" id="NGN69872.1"/>
    </source>
</evidence>
<proteinExistence type="predicted"/>
<dbReference type="Proteomes" id="UP000481583">
    <property type="component" value="Unassembled WGS sequence"/>
</dbReference>
<feature type="region of interest" description="Disordered" evidence="1">
    <location>
        <begin position="1"/>
        <end position="32"/>
    </location>
</feature>
<evidence type="ECO:0000313" key="3">
    <source>
        <dbReference type="Proteomes" id="UP000481583"/>
    </source>
</evidence>